<dbReference type="AlphaFoldDB" id="A0A7X2HJQ7"/>
<name>A0A7X2HJQ7_RALPI</name>
<organism evidence="1 2">
    <name type="scientific">Ralstonia pickettii</name>
    <name type="common">Burkholderia pickettii</name>
    <dbReference type="NCBI Taxonomy" id="329"/>
    <lineage>
        <taxon>Bacteria</taxon>
        <taxon>Pseudomonadati</taxon>
        <taxon>Pseudomonadota</taxon>
        <taxon>Betaproteobacteria</taxon>
        <taxon>Burkholderiales</taxon>
        <taxon>Burkholderiaceae</taxon>
        <taxon>Ralstonia</taxon>
    </lineage>
</organism>
<protein>
    <submittedName>
        <fullName evidence="1">Uncharacterized protein</fullName>
    </submittedName>
</protein>
<comment type="caution">
    <text evidence="1">The sequence shown here is derived from an EMBL/GenBank/DDBJ whole genome shotgun (WGS) entry which is preliminary data.</text>
</comment>
<proteinExistence type="predicted"/>
<dbReference type="RefSeq" id="WP_154205812.1">
    <property type="nucleotide sequence ID" value="NZ_WJYN01000001.1"/>
</dbReference>
<dbReference type="EMBL" id="WJYN01000001">
    <property type="protein sequence ID" value="MRS97815.1"/>
    <property type="molecule type" value="Genomic_DNA"/>
</dbReference>
<evidence type="ECO:0000313" key="2">
    <source>
        <dbReference type="Proteomes" id="UP000441032"/>
    </source>
</evidence>
<reference evidence="1 2" key="1">
    <citation type="submission" date="2019-11" db="EMBL/GenBank/DDBJ databases">
        <title>Phenotypic characterization of an OXA-22 and OXA-60 co-producing Ralstonia pickettii clinical strain.</title>
        <authorList>
            <person name="He F."/>
        </authorList>
    </citation>
    <scope>NUCLEOTIDE SEQUENCE [LARGE SCALE GENOMIC DNA]</scope>
    <source>
        <strain evidence="1 2">PSLESD1</strain>
    </source>
</reference>
<dbReference type="Proteomes" id="UP000441032">
    <property type="component" value="Unassembled WGS sequence"/>
</dbReference>
<accession>A0A7X2HJQ7</accession>
<gene>
    <name evidence="1" type="ORF">GJQ57_04005</name>
</gene>
<sequence length="146" mass="15810">MTLFLFARRVMPGMLVALVALAALSLPVAGAERWIPLPDQPDSHASLDVGSIQRMPSGPVSAWVRVKASNRAGMRSLQRMFGAFRGDMADFLYTIDCRSRQFSVSQAKLYQGALTVSERQIANDAGWQRVDGIGLAGEVARQLCGG</sequence>
<evidence type="ECO:0000313" key="1">
    <source>
        <dbReference type="EMBL" id="MRS97815.1"/>
    </source>
</evidence>